<accession>A0ABT5TZ69</accession>
<dbReference type="EMBL" id="JARACI010001091">
    <property type="protein sequence ID" value="MDD9207363.1"/>
    <property type="molecule type" value="Genomic_DNA"/>
</dbReference>
<evidence type="ECO:0008006" key="4">
    <source>
        <dbReference type="Google" id="ProtNLM"/>
    </source>
</evidence>
<evidence type="ECO:0000256" key="1">
    <source>
        <dbReference type="SAM" id="Phobius"/>
    </source>
</evidence>
<evidence type="ECO:0000313" key="3">
    <source>
        <dbReference type="Proteomes" id="UP001165561"/>
    </source>
</evidence>
<organism evidence="2 3">
    <name type="scientific">Georgenia halotolerans</name>
    <dbReference type="NCBI Taxonomy" id="3028317"/>
    <lineage>
        <taxon>Bacteria</taxon>
        <taxon>Bacillati</taxon>
        <taxon>Actinomycetota</taxon>
        <taxon>Actinomycetes</taxon>
        <taxon>Micrococcales</taxon>
        <taxon>Bogoriellaceae</taxon>
        <taxon>Georgenia</taxon>
    </lineage>
</organism>
<keyword evidence="1" id="KW-0472">Membrane</keyword>
<proteinExistence type="predicted"/>
<keyword evidence="3" id="KW-1185">Reference proteome</keyword>
<feature type="transmembrane region" description="Helical" evidence="1">
    <location>
        <begin position="6"/>
        <end position="26"/>
    </location>
</feature>
<reference evidence="2" key="1">
    <citation type="submission" date="2023-02" db="EMBL/GenBank/DDBJ databases">
        <title>Georgenia sp.10Sc9-8, isolated from a soil sample collected from the Taklamakan desert.</title>
        <authorList>
            <person name="Liu S."/>
        </authorList>
    </citation>
    <scope>NUCLEOTIDE SEQUENCE</scope>
    <source>
        <strain evidence="2">10Sc9-8</strain>
    </source>
</reference>
<gene>
    <name evidence="2" type="ORF">PU560_12930</name>
</gene>
<sequence>MTGTLWFVVWAVLVAGALLVLALLMWRLWRRARALGAELQRATELTAALDDHTATLTSAGPTVPGVVADPVTLARAHGARGRVRAARQARRGRRLARATERWRALRLLP</sequence>
<dbReference type="Proteomes" id="UP001165561">
    <property type="component" value="Unassembled WGS sequence"/>
</dbReference>
<name>A0ABT5TZ69_9MICO</name>
<protein>
    <recommendedName>
        <fullName evidence="4">Histidine kinase</fullName>
    </recommendedName>
</protein>
<comment type="caution">
    <text evidence="2">The sequence shown here is derived from an EMBL/GenBank/DDBJ whole genome shotgun (WGS) entry which is preliminary data.</text>
</comment>
<keyword evidence="1" id="KW-0812">Transmembrane</keyword>
<keyword evidence="1" id="KW-1133">Transmembrane helix</keyword>
<evidence type="ECO:0000313" key="2">
    <source>
        <dbReference type="EMBL" id="MDD9207363.1"/>
    </source>
</evidence>